<evidence type="ECO:0000256" key="2">
    <source>
        <dbReference type="ARBA" id="ARBA00023163"/>
    </source>
</evidence>
<feature type="compositionally biased region" description="Pro residues" evidence="4">
    <location>
        <begin position="208"/>
        <end position="229"/>
    </location>
</feature>
<name>A0A9P3PGS6_LYOSH</name>
<organism evidence="6 7">
    <name type="scientific">Lyophyllum shimeji</name>
    <name type="common">Hon-shimeji</name>
    <name type="synonym">Tricholoma shimeji</name>
    <dbReference type="NCBI Taxonomy" id="47721"/>
    <lineage>
        <taxon>Eukaryota</taxon>
        <taxon>Fungi</taxon>
        <taxon>Dikarya</taxon>
        <taxon>Basidiomycota</taxon>
        <taxon>Agaricomycotina</taxon>
        <taxon>Agaricomycetes</taxon>
        <taxon>Agaricomycetidae</taxon>
        <taxon>Agaricales</taxon>
        <taxon>Tricholomatineae</taxon>
        <taxon>Lyophyllaceae</taxon>
        <taxon>Lyophyllum</taxon>
    </lineage>
</organism>
<feature type="domain" description="HMG box" evidence="5">
    <location>
        <begin position="85"/>
        <end position="160"/>
    </location>
</feature>
<dbReference type="GO" id="GO:0001228">
    <property type="term" value="F:DNA-binding transcription activator activity, RNA polymerase II-specific"/>
    <property type="evidence" value="ECO:0007669"/>
    <property type="project" value="TreeGrafter"/>
</dbReference>
<keyword evidence="3" id="KW-0539">Nucleus</keyword>
<evidence type="ECO:0000256" key="3">
    <source>
        <dbReference type="PROSITE-ProRule" id="PRU00267"/>
    </source>
</evidence>
<dbReference type="AlphaFoldDB" id="A0A9P3PGS6"/>
<dbReference type="PROSITE" id="PS50118">
    <property type="entry name" value="HMG_BOX_2"/>
    <property type="match status" value="1"/>
</dbReference>
<proteinExistence type="predicted"/>
<evidence type="ECO:0000256" key="4">
    <source>
        <dbReference type="SAM" id="MobiDB-lite"/>
    </source>
</evidence>
<feature type="compositionally biased region" description="Polar residues" evidence="4">
    <location>
        <begin position="36"/>
        <end position="45"/>
    </location>
</feature>
<keyword evidence="2" id="KW-0804">Transcription</keyword>
<feature type="region of interest" description="Disordered" evidence="4">
    <location>
        <begin position="19"/>
        <end position="76"/>
    </location>
</feature>
<feature type="compositionally biased region" description="Polar residues" evidence="4">
    <location>
        <begin position="179"/>
        <end position="192"/>
    </location>
</feature>
<dbReference type="PANTHER" id="PTHR10270:SF161">
    <property type="entry name" value="SEX-DETERMINING REGION Y PROTEIN"/>
    <property type="match status" value="1"/>
</dbReference>
<evidence type="ECO:0000313" key="6">
    <source>
        <dbReference type="EMBL" id="GLB35556.1"/>
    </source>
</evidence>
<dbReference type="InterPro" id="IPR050140">
    <property type="entry name" value="SRY-related_HMG-box_TF-like"/>
</dbReference>
<feature type="compositionally biased region" description="Basic residues" evidence="4">
    <location>
        <begin position="155"/>
        <end position="166"/>
    </location>
</feature>
<dbReference type="Proteomes" id="UP001063166">
    <property type="component" value="Unassembled WGS sequence"/>
</dbReference>
<accession>A0A9P3PGS6</accession>
<dbReference type="InterPro" id="IPR036910">
    <property type="entry name" value="HMG_box_dom_sf"/>
</dbReference>
<dbReference type="Gene3D" id="1.10.30.10">
    <property type="entry name" value="High mobility group box domain"/>
    <property type="match status" value="1"/>
</dbReference>
<feature type="compositionally biased region" description="Low complexity" evidence="4">
    <location>
        <begin position="52"/>
        <end position="63"/>
    </location>
</feature>
<dbReference type="InterPro" id="IPR009071">
    <property type="entry name" value="HMG_box_dom"/>
</dbReference>
<sequence length="476" mass="52304">MPPLSRIFGWMPFNGEEYVEVPDRPDPPRPSPGFFTFQTSQSADSGTRHSTPEASSPASTSSSLEGGFHSEPYMEPVRRGDPAWVARPRNPFIIFRCEYSREHTNQGKRVRRPPGSQAEKTLSKRAAEAWHQLSPEEKNRFKELAELEKEEHARLHPNYRFRPQKTKKGEPKKKPAASRSRSNSQPLTSQPATEPLVAAPMPRYPHRPTAPAPAPAPSPPPPPPPPPPVDMSAVKAGRRRSSSVPSLPVGQYPLVAGQWTAQRPRLEMKRSRSVMANRPPPLRVTNLASPYEGQSFDPMLLESTSSSGYYIPEESFGTVQSVSSLGEFSFEDHFSTPGTPAVLSPPPQVSPAPSMWNAEAPSGIEPTTAWTSPELDSNSHSLQYPEYSNSADAVLARYTPNDPWTSSAAQYPLTMTAVDVSDNSAGLFAASSAYETPADGSYPLQDYGHTLDPNSLENSADAMFALDINDLFQQHY</sequence>
<feature type="region of interest" description="Disordered" evidence="4">
    <location>
        <begin position="99"/>
        <end position="249"/>
    </location>
</feature>
<evidence type="ECO:0000256" key="1">
    <source>
        <dbReference type="ARBA" id="ARBA00023125"/>
    </source>
</evidence>
<keyword evidence="7" id="KW-1185">Reference proteome</keyword>
<dbReference type="Pfam" id="PF00505">
    <property type="entry name" value="HMG_box"/>
    <property type="match status" value="1"/>
</dbReference>
<feature type="DNA-binding region" description="HMG box" evidence="3">
    <location>
        <begin position="85"/>
        <end position="160"/>
    </location>
</feature>
<dbReference type="SUPFAM" id="SSF47095">
    <property type="entry name" value="HMG-box"/>
    <property type="match status" value="1"/>
</dbReference>
<evidence type="ECO:0000313" key="7">
    <source>
        <dbReference type="Proteomes" id="UP001063166"/>
    </source>
</evidence>
<feature type="compositionally biased region" description="Basic and acidic residues" evidence="4">
    <location>
        <begin position="121"/>
        <end position="154"/>
    </location>
</feature>
<gene>
    <name evidence="6" type="primary">RFG1</name>
    <name evidence="6" type="ORF">LshimejAT787_0211210</name>
</gene>
<dbReference type="GO" id="GO:0000978">
    <property type="term" value="F:RNA polymerase II cis-regulatory region sequence-specific DNA binding"/>
    <property type="evidence" value="ECO:0007669"/>
    <property type="project" value="TreeGrafter"/>
</dbReference>
<protein>
    <submittedName>
        <fullName evidence="6">High mobility group</fullName>
    </submittedName>
</protein>
<dbReference type="GO" id="GO:0030154">
    <property type="term" value="P:cell differentiation"/>
    <property type="evidence" value="ECO:0007669"/>
    <property type="project" value="TreeGrafter"/>
</dbReference>
<reference evidence="6" key="1">
    <citation type="submission" date="2022-07" db="EMBL/GenBank/DDBJ databases">
        <title>The genome of Lyophyllum shimeji provides insight into the initial evolution of ectomycorrhizal fungal genome.</title>
        <authorList>
            <person name="Kobayashi Y."/>
            <person name="Shibata T."/>
            <person name="Hirakawa H."/>
            <person name="Shigenobu S."/>
            <person name="Nishiyama T."/>
            <person name="Yamada A."/>
            <person name="Hasebe M."/>
            <person name="Kawaguchi M."/>
        </authorList>
    </citation>
    <scope>NUCLEOTIDE SEQUENCE</scope>
    <source>
        <strain evidence="6">AT787</strain>
    </source>
</reference>
<comment type="caution">
    <text evidence="6">The sequence shown here is derived from an EMBL/GenBank/DDBJ whole genome shotgun (WGS) entry which is preliminary data.</text>
</comment>
<dbReference type="CDD" id="cd01389">
    <property type="entry name" value="HMG-box_ROX1-like"/>
    <property type="match status" value="1"/>
</dbReference>
<dbReference type="EMBL" id="BRPK01000002">
    <property type="protein sequence ID" value="GLB35556.1"/>
    <property type="molecule type" value="Genomic_DNA"/>
</dbReference>
<dbReference type="GO" id="GO:0005634">
    <property type="term" value="C:nucleus"/>
    <property type="evidence" value="ECO:0007669"/>
    <property type="project" value="UniProtKB-UniRule"/>
</dbReference>
<dbReference type="OrthoDB" id="6247875at2759"/>
<keyword evidence="1 3" id="KW-0238">DNA-binding</keyword>
<evidence type="ECO:0000259" key="5">
    <source>
        <dbReference type="PROSITE" id="PS50118"/>
    </source>
</evidence>
<dbReference type="SMART" id="SM00398">
    <property type="entry name" value="HMG"/>
    <property type="match status" value="1"/>
</dbReference>
<dbReference type="PANTHER" id="PTHR10270">
    <property type="entry name" value="SOX TRANSCRIPTION FACTOR"/>
    <property type="match status" value="1"/>
</dbReference>